<dbReference type="Proteomes" id="UP000182178">
    <property type="component" value="Unassembled WGS sequence"/>
</dbReference>
<keyword evidence="2" id="KW-1185">Reference proteome</keyword>
<accession>A0ABM9U9D0</accession>
<organism evidence="1 2">
    <name type="scientific">Chelatococcus sambhunathii</name>
    <dbReference type="NCBI Taxonomy" id="363953"/>
    <lineage>
        <taxon>Bacteria</taxon>
        <taxon>Pseudomonadati</taxon>
        <taxon>Pseudomonadota</taxon>
        <taxon>Alphaproteobacteria</taxon>
        <taxon>Hyphomicrobiales</taxon>
        <taxon>Chelatococcaceae</taxon>
        <taxon>Chelatococcus</taxon>
    </lineage>
</organism>
<gene>
    <name evidence="1" type="ORF">Ga0061061_1164</name>
</gene>
<reference evidence="1 2" key="1">
    <citation type="submission" date="2015-08" db="EMBL/GenBank/DDBJ databases">
        <authorList>
            <person name="Varghese N."/>
        </authorList>
    </citation>
    <scope>NUCLEOTIDE SEQUENCE [LARGE SCALE GENOMIC DNA]</scope>
    <source>
        <strain evidence="1 2">DSM 18167</strain>
    </source>
</reference>
<sequence length="131" mass="14431">MTIIRDEEGAMGLPDDTTLRTGDIVLVRAKMRYDRRPGENAVHLDIAGASSTYASMAAIVSIERRHFKKGERVRYDGNEGTVLASHDAYLWIELDGLCPVSVPAKACELVATLDQISSQQLDETIERGRAL</sequence>
<protein>
    <submittedName>
        <fullName evidence="1">Uncharacterized protein</fullName>
    </submittedName>
</protein>
<comment type="caution">
    <text evidence="1">The sequence shown here is derived from an EMBL/GenBank/DDBJ whole genome shotgun (WGS) entry which is preliminary data.</text>
</comment>
<proteinExistence type="predicted"/>
<name>A0ABM9U9D0_9HYPH</name>
<dbReference type="EMBL" id="CYHC01000016">
    <property type="protein sequence ID" value="CUA90837.1"/>
    <property type="molecule type" value="Genomic_DNA"/>
</dbReference>
<evidence type="ECO:0000313" key="1">
    <source>
        <dbReference type="EMBL" id="CUA90837.1"/>
    </source>
</evidence>
<evidence type="ECO:0000313" key="2">
    <source>
        <dbReference type="Proteomes" id="UP000182178"/>
    </source>
</evidence>
<dbReference type="RefSeq" id="WP_055460933.1">
    <property type="nucleotide sequence ID" value="NZ_CYHC01000016.1"/>
</dbReference>